<reference evidence="1" key="2">
    <citation type="journal article" date="2015" name="Data Brief">
        <title>Shoot transcriptome of the giant reed, Arundo donax.</title>
        <authorList>
            <person name="Barrero R.A."/>
            <person name="Guerrero F.D."/>
            <person name="Moolhuijzen P."/>
            <person name="Goolsby J.A."/>
            <person name="Tidwell J."/>
            <person name="Bellgard S.E."/>
            <person name="Bellgard M.I."/>
        </authorList>
    </citation>
    <scope>NUCLEOTIDE SEQUENCE</scope>
    <source>
        <tissue evidence="1">Shoot tissue taken approximately 20 cm above the soil surface</tissue>
    </source>
</reference>
<proteinExistence type="predicted"/>
<dbReference type="EMBL" id="GBRH01234045">
    <property type="protein sequence ID" value="JAD63850.1"/>
    <property type="molecule type" value="Transcribed_RNA"/>
</dbReference>
<accession>A0A0A9BRU2</accession>
<reference evidence="1" key="1">
    <citation type="submission" date="2014-09" db="EMBL/GenBank/DDBJ databases">
        <authorList>
            <person name="Magalhaes I.L.F."/>
            <person name="Oliveira U."/>
            <person name="Santos F.R."/>
            <person name="Vidigal T.H.D.A."/>
            <person name="Brescovit A.D."/>
            <person name="Santos A.J."/>
        </authorList>
    </citation>
    <scope>NUCLEOTIDE SEQUENCE</scope>
    <source>
        <tissue evidence="1">Shoot tissue taken approximately 20 cm above the soil surface</tissue>
    </source>
</reference>
<dbReference type="AlphaFoldDB" id="A0A0A9BRU2"/>
<evidence type="ECO:0000313" key="1">
    <source>
        <dbReference type="EMBL" id="JAD63850.1"/>
    </source>
</evidence>
<protein>
    <submittedName>
        <fullName evidence="1">Uncharacterized protein</fullName>
    </submittedName>
</protein>
<sequence length="31" mass="3181">MGHLAQLLSPPPFGSSSVLLSLTPGPCDNLM</sequence>
<organism evidence="1">
    <name type="scientific">Arundo donax</name>
    <name type="common">Giant reed</name>
    <name type="synonym">Donax arundinaceus</name>
    <dbReference type="NCBI Taxonomy" id="35708"/>
    <lineage>
        <taxon>Eukaryota</taxon>
        <taxon>Viridiplantae</taxon>
        <taxon>Streptophyta</taxon>
        <taxon>Embryophyta</taxon>
        <taxon>Tracheophyta</taxon>
        <taxon>Spermatophyta</taxon>
        <taxon>Magnoliopsida</taxon>
        <taxon>Liliopsida</taxon>
        <taxon>Poales</taxon>
        <taxon>Poaceae</taxon>
        <taxon>PACMAD clade</taxon>
        <taxon>Arundinoideae</taxon>
        <taxon>Arundineae</taxon>
        <taxon>Arundo</taxon>
    </lineage>
</organism>
<name>A0A0A9BRU2_ARUDO</name>